<dbReference type="Proteomes" id="UP000294832">
    <property type="component" value="Unassembled WGS sequence"/>
</dbReference>
<gene>
    <name evidence="2" type="ORF">EDC91_11728</name>
</gene>
<evidence type="ECO:0000259" key="1">
    <source>
        <dbReference type="Pfam" id="PF00462"/>
    </source>
</evidence>
<dbReference type="PROSITE" id="PS00195">
    <property type="entry name" value="GLUTAREDOXIN_1"/>
    <property type="match status" value="1"/>
</dbReference>
<accession>A0A4R2F9N0</accession>
<proteinExistence type="predicted"/>
<dbReference type="SUPFAM" id="SSF52833">
    <property type="entry name" value="Thioredoxin-like"/>
    <property type="match status" value="1"/>
</dbReference>
<feature type="domain" description="Glutaredoxin" evidence="1">
    <location>
        <begin position="50"/>
        <end position="103"/>
    </location>
</feature>
<dbReference type="InterPro" id="IPR002109">
    <property type="entry name" value="Glutaredoxin"/>
</dbReference>
<evidence type="ECO:0000313" key="2">
    <source>
        <dbReference type="EMBL" id="TCN82809.1"/>
    </source>
</evidence>
<organism evidence="2 3">
    <name type="scientific">Shewanella fodinae</name>
    <dbReference type="NCBI Taxonomy" id="552357"/>
    <lineage>
        <taxon>Bacteria</taxon>
        <taxon>Pseudomonadati</taxon>
        <taxon>Pseudomonadota</taxon>
        <taxon>Gammaproteobacteria</taxon>
        <taxon>Alteromonadales</taxon>
        <taxon>Shewanellaceae</taxon>
        <taxon>Shewanella</taxon>
    </lineage>
</organism>
<dbReference type="AlphaFoldDB" id="A0A4R2F9N0"/>
<dbReference type="Pfam" id="PF00462">
    <property type="entry name" value="Glutaredoxin"/>
    <property type="match status" value="1"/>
</dbReference>
<dbReference type="PROSITE" id="PS51354">
    <property type="entry name" value="GLUTAREDOXIN_2"/>
    <property type="match status" value="1"/>
</dbReference>
<dbReference type="EMBL" id="SLWF01000017">
    <property type="protein sequence ID" value="TCN82809.1"/>
    <property type="molecule type" value="Genomic_DNA"/>
</dbReference>
<reference evidence="2 3" key="1">
    <citation type="submission" date="2019-03" db="EMBL/GenBank/DDBJ databases">
        <title>Freshwater and sediment microbial communities from various areas in North America, analyzing microbe dynamics in response to fracking.</title>
        <authorList>
            <person name="Lamendella R."/>
        </authorList>
    </citation>
    <scope>NUCLEOTIDE SEQUENCE [LARGE SCALE GENOMIC DNA]</scope>
    <source>
        <strain evidence="2 3">74A</strain>
    </source>
</reference>
<comment type="caution">
    <text evidence="2">The sequence shown here is derived from an EMBL/GenBank/DDBJ whole genome shotgun (WGS) entry which is preliminary data.</text>
</comment>
<dbReference type="Gene3D" id="3.40.30.10">
    <property type="entry name" value="Glutaredoxin"/>
    <property type="match status" value="1"/>
</dbReference>
<dbReference type="OrthoDB" id="9793736at2"/>
<dbReference type="InterPro" id="IPR011767">
    <property type="entry name" value="GLR_AS"/>
</dbReference>
<name>A0A4R2F9N0_9GAMM</name>
<protein>
    <submittedName>
        <fullName evidence="2">Glutaredoxin</fullName>
    </submittedName>
</protein>
<dbReference type="RefSeq" id="WP_133039330.1">
    <property type="nucleotide sequence ID" value="NZ_SLWF01000017.1"/>
</dbReference>
<keyword evidence="3" id="KW-1185">Reference proteome</keyword>
<evidence type="ECO:0000313" key="3">
    <source>
        <dbReference type="Proteomes" id="UP000294832"/>
    </source>
</evidence>
<sequence>MRPIIRLFFFVLRRLLMPFMLLYAALSKPKPVSRDAVAQAQVDADCKGLTLYQFNTCPFCIKVKKEVHRLALPITMANIQKDSNARQKLEQQGGKSQVPCLHIVDHDGNEQWLYESAEINRYLQQRFAA</sequence>
<dbReference type="InterPro" id="IPR036249">
    <property type="entry name" value="Thioredoxin-like_sf"/>
</dbReference>